<dbReference type="AlphaFoldDB" id="A0A1H8BSL2"/>
<evidence type="ECO:0000313" key="1">
    <source>
        <dbReference type="EMBL" id="SEM85783.1"/>
    </source>
</evidence>
<accession>A0A1H8BSL2</accession>
<protein>
    <submittedName>
        <fullName evidence="1">Uncharacterized protein</fullName>
    </submittedName>
</protein>
<sequence length="59" mass="6669">MSKLKFKLIYKIIISTIYPAFNLCDVVQKPSASNAKTLTVNTFTVFFIPSRHGNFSLIT</sequence>
<dbReference type="STRING" id="295069.SAMN05421856_107181"/>
<dbReference type="EMBL" id="FOBV01000007">
    <property type="protein sequence ID" value="SEM85783.1"/>
    <property type="molecule type" value="Genomic_DNA"/>
</dbReference>
<dbReference type="Proteomes" id="UP000199450">
    <property type="component" value="Unassembled WGS sequence"/>
</dbReference>
<proteinExistence type="predicted"/>
<gene>
    <name evidence="1" type="ORF">SAMN05421856_107181</name>
</gene>
<keyword evidence="2" id="KW-1185">Reference proteome</keyword>
<name>A0A1H8BSL2_9FLAO</name>
<evidence type="ECO:0000313" key="2">
    <source>
        <dbReference type="Proteomes" id="UP000199450"/>
    </source>
</evidence>
<reference evidence="2" key="1">
    <citation type="submission" date="2016-10" db="EMBL/GenBank/DDBJ databases">
        <authorList>
            <person name="Varghese N."/>
            <person name="Submissions S."/>
        </authorList>
    </citation>
    <scope>NUCLEOTIDE SEQUENCE [LARGE SCALE GENOMIC DNA]</scope>
    <source>
        <strain evidence="2">DSM 17453</strain>
    </source>
</reference>
<organism evidence="1 2">
    <name type="scientific">Chryseobacterium taichungense</name>
    <dbReference type="NCBI Taxonomy" id="295069"/>
    <lineage>
        <taxon>Bacteria</taxon>
        <taxon>Pseudomonadati</taxon>
        <taxon>Bacteroidota</taxon>
        <taxon>Flavobacteriia</taxon>
        <taxon>Flavobacteriales</taxon>
        <taxon>Weeksellaceae</taxon>
        <taxon>Chryseobacterium group</taxon>
        <taxon>Chryseobacterium</taxon>
    </lineage>
</organism>